<feature type="transmembrane region" description="Helical" evidence="1">
    <location>
        <begin position="12"/>
        <end position="32"/>
    </location>
</feature>
<evidence type="ECO:0000313" key="3">
    <source>
        <dbReference type="Proteomes" id="UP000181873"/>
    </source>
</evidence>
<gene>
    <name evidence="2" type="ORF">BAU25_00225</name>
</gene>
<keyword evidence="1" id="KW-0472">Membrane</keyword>
<proteinExistence type="predicted"/>
<comment type="caution">
    <text evidence="2">The sequence shown here is derived from an EMBL/GenBank/DDBJ whole genome shotgun (WGS) entry which is preliminary data.</text>
</comment>
<organism evidence="2 3">
    <name type="scientific">Bacillus albus</name>
    <dbReference type="NCBI Taxonomy" id="2026189"/>
    <lineage>
        <taxon>Bacteria</taxon>
        <taxon>Bacillati</taxon>
        <taxon>Bacillota</taxon>
        <taxon>Bacilli</taxon>
        <taxon>Bacillales</taxon>
        <taxon>Bacillaceae</taxon>
        <taxon>Bacillus</taxon>
        <taxon>Bacillus cereus group</taxon>
    </lineage>
</organism>
<dbReference type="Proteomes" id="UP000181873">
    <property type="component" value="Unassembled WGS sequence"/>
</dbReference>
<evidence type="ECO:0008006" key="4">
    <source>
        <dbReference type="Google" id="ProtNLM"/>
    </source>
</evidence>
<dbReference type="RefSeq" id="WP_071756866.1">
    <property type="nucleotide sequence ID" value="NZ_CBCSIO010000039.1"/>
</dbReference>
<dbReference type="EMBL" id="MAOE01000001">
    <property type="protein sequence ID" value="OJD71288.1"/>
    <property type="molecule type" value="Genomic_DNA"/>
</dbReference>
<keyword evidence="1" id="KW-1133">Transmembrane helix</keyword>
<reference evidence="2 3" key="1">
    <citation type="submission" date="2016-06" db="EMBL/GenBank/DDBJ databases">
        <title>First insights into the genetic diversity and population structure of in the Bacillus cereus group bacteria from diverse marine environments.</title>
        <authorList>
            <person name="Liu Y."/>
            <person name="Lai Q."/>
            <person name="Shao Z."/>
        </authorList>
    </citation>
    <scope>NUCLEOTIDE SEQUENCE [LARGE SCALE GENOMIC DNA]</scope>
    <source>
        <strain evidence="2 3">N35-10-2</strain>
    </source>
</reference>
<dbReference type="AlphaFoldDB" id="A0A1J9TXY0"/>
<keyword evidence="1" id="KW-0812">Transmembrane</keyword>
<accession>A0A1J9TXY0</accession>
<name>A0A1J9TXY0_9BACI</name>
<sequence>MNLSKENIKKRLRNWKTWVAVFSLLGFILTKFGMPGAKNFLDELAPYVFVFGMSIGIWTDHETSSASNNEKGDVK</sequence>
<evidence type="ECO:0000256" key="1">
    <source>
        <dbReference type="SAM" id="Phobius"/>
    </source>
</evidence>
<protein>
    <recommendedName>
        <fullName evidence="4">Holin</fullName>
    </recommendedName>
</protein>
<evidence type="ECO:0000313" key="2">
    <source>
        <dbReference type="EMBL" id="OJD71288.1"/>
    </source>
</evidence>